<evidence type="ECO:0000259" key="4">
    <source>
        <dbReference type="PROSITE" id="PS50987"/>
    </source>
</evidence>
<name>A0A844FLF6_9LACO</name>
<dbReference type="Gene3D" id="1.10.10.10">
    <property type="entry name" value="Winged helix-like DNA-binding domain superfamily/Winged helix DNA-binding domain"/>
    <property type="match status" value="1"/>
</dbReference>
<dbReference type="InterPro" id="IPR036388">
    <property type="entry name" value="WH-like_DNA-bd_sf"/>
</dbReference>
<dbReference type="SUPFAM" id="SSF46785">
    <property type="entry name" value="Winged helix' DNA-binding domain"/>
    <property type="match status" value="1"/>
</dbReference>
<dbReference type="GO" id="GO:0003700">
    <property type="term" value="F:DNA-binding transcription factor activity"/>
    <property type="evidence" value="ECO:0007669"/>
    <property type="project" value="InterPro"/>
</dbReference>
<keyword evidence="1" id="KW-0805">Transcription regulation</keyword>
<dbReference type="RefSeq" id="WP_009558158.1">
    <property type="nucleotide sequence ID" value="NZ_JAQYBB010000154.1"/>
</dbReference>
<evidence type="ECO:0000256" key="1">
    <source>
        <dbReference type="ARBA" id="ARBA00023015"/>
    </source>
</evidence>
<dbReference type="AlphaFoldDB" id="A0A844FLF6"/>
<dbReference type="CDD" id="cd00090">
    <property type="entry name" value="HTH_ARSR"/>
    <property type="match status" value="1"/>
</dbReference>
<evidence type="ECO:0000313" key="5">
    <source>
        <dbReference type="EMBL" id="MST79236.1"/>
    </source>
</evidence>
<evidence type="ECO:0000313" key="6">
    <source>
        <dbReference type="Proteomes" id="UP000452141"/>
    </source>
</evidence>
<dbReference type="NCBIfam" id="NF033788">
    <property type="entry name" value="HTH_metalloreg"/>
    <property type="match status" value="1"/>
</dbReference>
<organism evidence="5 6">
    <name type="scientific">Lactobacillus equicursoris</name>
    <dbReference type="NCBI Taxonomy" id="420645"/>
    <lineage>
        <taxon>Bacteria</taxon>
        <taxon>Bacillati</taxon>
        <taxon>Bacillota</taxon>
        <taxon>Bacilli</taxon>
        <taxon>Lactobacillales</taxon>
        <taxon>Lactobacillaceae</taxon>
        <taxon>Lactobacillus</taxon>
    </lineage>
</organism>
<keyword evidence="2" id="KW-0238">DNA-binding</keyword>
<dbReference type="PROSITE" id="PS50987">
    <property type="entry name" value="HTH_ARSR_2"/>
    <property type="match status" value="1"/>
</dbReference>
<dbReference type="SMART" id="SM00418">
    <property type="entry name" value="HTH_ARSR"/>
    <property type="match status" value="1"/>
</dbReference>
<evidence type="ECO:0000256" key="3">
    <source>
        <dbReference type="ARBA" id="ARBA00023163"/>
    </source>
</evidence>
<comment type="caution">
    <text evidence="5">The sequence shown here is derived from an EMBL/GenBank/DDBJ whole genome shotgun (WGS) entry which is preliminary data.</text>
</comment>
<sequence>MDHNYLIAEAARLFKILGNSLRIHLLIYLRQNGESAVGDLVTHLKASQPVVSKQLGILSKAEFVQKRRDGNFIYYSINDPDIIEIIDAMTEHIEHIKKQ</sequence>
<reference evidence="5 6" key="1">
    <citation type="submission" date="2019-08" db="EMBL/GenBank/DDBJ databases">
        <title>In-depth cultivation of the pig gut microbiome towards novel bacterial diversity and tailored functional studies.</title>
        <authorList>
            <person name="Wylensek D."/>
            <person name="Hitch T.C.A."/>
            <person name="Clavel T."/>
        </authorList>
    </citation>
    <scope>NUCLEOTIDE SEQUENCE [LARGE SCALE GENOMIC DNA]</scope>
    <source>
        <strain evidence="5 6">WCA-470BD-2E</strain>
    </source>
</reference>
<dbReference type="GO" id="GO:0003677">
    <property type="term" value="F:DNA binding"/>
    <property type="evidence" value="ECO:0007669"/>
    <property type="project" value="UniProtKB-KW"/>
</dbReference>
<dbReference type="InterPro" id="IPR011991">
    <property type="entry name" value="ArsR-like_HTH"/>
</dbReference>
<keyword evidence="3" id="KW-0804">Transcription</keyword>
<dbReference type="EMBL" id="VUMW01000003">
    <property type="protein sequence ID" value="MST79236.1"/>
    <property type="molecule type" value="Genomic_DNA"/>
</dbReference>
<accession>A0A844FLF6</accession>
<dbReference type="InterPro" id="IPR036390">
    <property type="entry name" value="WH_DNA-bd_sf"/>
</dbReference>
<dbReference type="Pfam" id="PF01022">
    <property type="entry name" value="HTH_5"/>
    <property type="match status" value="1"/>
</dbReference>
<dbReference type="InterPro" id="IPR001845">
    <property type="entry name" value="HTH_ArsR_DNA-bd_dom"/>
</dbReference>
<proteinExistence type="predicted"/>
<evidence type="ECO:0000256" key="2">
    <source>
        <dbReference type="ARBA" id="ARBA00023125"/>
    </source>
</evidence>
<dbReference type="PRINTS" id="PR00778">
    <property type="entry name" value="HTHARSR"/>
</dbReference>
<protein>
    <submittedName>
        <fullName evidence="5">Helix-turn-helix transcriptional regulator</fullName>
    </submittedName>
</protein>
<dbReference type="PANTHER" id="PTHR43132:SF2">
    <property type="entry name" value="ARSENICAL RESISTANCE OPERON REPRESSOR ARSR-RELATED"/>
    <property type="match status" value="1"/>
</dbReference>
<dbReference type="InterPro" id="IPR051011">
    <property type="entry name" value="Metal_resp_trans_reg"/>
</dbReference>
<feature type="domain" description="HTH arsR-type" evidence="4">
    <location>
        <begin position="2"/>
        <end position="97"/>
    </location>
</feature>
<dbReference type="Proteomes" id="UP000452141">
    <property type="component" value="Unassembled WGS sequence"/>
</dbReference>
<gene>
    <name evidence="5" type="ORF">FYJ61_01805</name>
</gene>
<dbReference type="PANTHER" id="PTHR43132">
    <property type="entry name" value="ARSENICAL RESISTANCE OPERON REPRESSOR ARSR-RELATED"/>
    <property type="match status" value="1"/>
</dbReference>